<feature type="transmembrane region" description="Helical" evidence="2">
    <location>
        <begin position="89"/>
        <end position="108"/>
    </location>
</feature>
<keyword evidence="3" id="KW-0560">Oxidoreductase</keyword>
<dbReference type="GO" id="GO:0048038">
    <property type="term" value="F:quinone binding"/>
    <property type="evidence" value="ECO:0007669"/>
    <property type="project" value="UniProtKB-UniRule"/>
</dbReference>
<evidence type="ECO:0000256" key="2">
    <source>
        <dbReference type="RuleBase" id="RU004429"/>
    </source>
</evidence>
<dbReference type="AlphaFoldDB" id="A0A9N8QTQ3"/>
<dbReference type="GO" id="GO:0008137">
    <property type="term" value="F:NADH dehydrogenase (ubiquinone) activity"/>
    <property type="evidence" value="ECO:0007669"/>
    <property type="project" value="UniProtKB-UniRule"/>
</dbReference>
<organism evidence="3 4">
    <name type="scientific">Chryseobacterium aquaeductus</name>
    <dbReference type="NCBI Taxonomy" id="2675056"/>
    <lineage>
        <taxon>Bacteria</taxon>
        <taxon>Pseudomonadati</taxon>
        <taxon>Bacteroidota</taxon>
        <taxon>Flavobacteriia</taxon>
        <taxon>Flavobacteriales</taxon>
        <taxon>Weeksellaceae</taxon>
        <taxon>Chryseobacterium group</taxon>
        <taxon>Chryseobacterium</taxon>
    </lineage>
</organism>
<dbReference type="EC" id="7.1.1.-" evidence="2"/>
<comment type="catalytic activity">
    <reaction evidence="2">
        <text>a quinone + NADH + 5 H(+)(in) = a quinol + NAD(+) + 4 H(+)(out)</text>
        <dbReference type="Rhea" id="RHEA:57888"/>
        <dbReference type="ChEBI" id="CHEBI:15378"/>
        <dbReference type="ChEBI" id="CHEBI:24646"/>
        <dbReference type="ChEBI" id="CHEBI:57540"/>
        <dbReference type="ChEBI" id="CHEBI:57945"/>
        <dbReference type="ChEBI" id="CHEBI:132124"/>
    </reaction>
</comment>
<dbReference type="PANTHER" id="PTHR33269:SF17">
    <property type="entry name" value="NADH-UBIQUINONE OXIDOREDUCTASE CHAIN 6"/>
    <property type="match status" value="1"/>
</dbReference>
<keyword evidence="4" id="KW-1185">Reference proteome</keyword>
<gene>
    <name evidence="3" type="primary">nuoJ</name>
    <name evidence="3" type="ORF">CHRY9390_00802</name>
</gene>
<evidence type="ECO:0000313" key="3">
    <source>
        <dbReference type="EMBL" id="CAD7801612.1"/>
    </source>
</evidence>
<keyword evidence="2" id="KW-1003">Cell membrane</keyword>
<dbReference type="Proteomes" id="UP000662618">
    <property type="component" value="Unassembled WGS sequence"/>
</dbReference>
<reference evidence="3" key="1">
    <citation type="submission" date="2020-12" db="EMBL/GenBank/DDBJ databases">
        <authorList>
            <person name="Rodrigo-Torres L."/>
            <person name="Arahal R. D."/>
            <person name="Lucena T."/>
        </authorList>
    </citation>
    <scope>NUCLEOTIDE SEQUENCE</scope>
    <source>
        <strain evidence="3">CECT 9390</strain>
    </source>
</reference>
<proteinExistence type="inferred from homology"/>
<feature type="transmembrane region" description="Helical" evidence="2">
    <location>
        <begin position="6"/>
        <end position="22"/>
    </location>
</feature>
<keyword evidence="2" id="KW-0812">Transmembrane</keyword>
<sequence>MDQFLFFLVAFLAVSSAVYFVFARNPLYAILSLIVTMFSIAGMYILLNAQFLAIIQIIVYAGAIMVLFLYILMMLNLNKEDESKKNNTLKFVGVFTAGLLLIGVLGVFRGVQEQHVVVENVDKGVGLTKNLGRLLFNEYVLPFELASILILAGIVGAVLIGKKDL</sequence>
<comment type="subcellular location">
    <subcellularLocation>
        <location evidence="2">Cell membrane</location>
        <topology evidence="2">Multi-pass membrane protein</topology>
    </subcellularLocation>
</comment>
<comment type="similarity">
    <text evidence="1 2">Belongs to the complex I subunit 6 family.</text>
</comment>
<dbReference type="Pfam" id="PF00499">
    <property type="entry name" value="Oxidored_q3"/>
    <property type="match status" value="1"/>
</dbReference>
<accession>A0A9N8QTQ3</accession>
<keyword evidence="2" id="KW-1133">Transmembrane helix</keyword>
<keyword evidence="2" id="KW-0472">Membrane</keyword>
<comment type="caution">
    <text evidence="3">The sequence shown here is derived from an EMBL/GenBank/DDBJ whole genome shotgun (WGS) entry which is preliminary data.</text>
</comment>
<dbReference type="PANTHER" id="PTHR33269">
    <property type="entry name" value="NADH-UBIQUINONE OXIDOREDUCTASE CHAIN 6"/>
    <property type="match status" value="1"/>
</dbReference>
<dbReference type="GO" id="GO:0016491">
    <property type="term" value="F:oxidoreductase activity"/>
    <property type="evidence" value="ECO:0007669"/>
    <property type="project" value="UniProtKB-KW"/>
</dbReference>
<dbReference type="RefSeq" id="WP_047447235.1">
    <property type="nucleotide sequence ID" value="NZ_CAJIMS010000001.1"/>
</dbReference>
<name>A0A9N8QTQ3_9FLAO</name>
<keyword evidence="2" id="KW-0874">Quinone</keyword>
<dbReference type="EMBL" id="CAJIMS010000001">
    <property type="protein sequence ID" value="CAD7801612.1"/>
    <property type="molecule type" value="Genomic_DNA"/>
</dbReference>
<dbReference type="InterPro" id="IPR042106">
    <property type="entry name" value="Nuo/plastoQ_OxRdtase_6_NuoJ"/>
</dbReference>
<dbReference type="InterPro" id="IPR001457">
    <property type="entry name" value="NADH_UbQ/plastoQ_OxRdtase_su6"/>
</dbReference>
<keyword evidence="2" id="KW-0520">NAD</keyword>
<feature type="transmembrane region" description="Helical" evidence="2">
    <location>
        <begin position="27"/>
        <end position="47"/>
    </location>
</feature>
<feature type="transmembrane region" description="Helical" evidence="2">
    <location>
        <begin position="53"/>
        <end position="77"/>
    </location>
</feature>
<protein>
    <recommendedName>
        <fullName evidence="2">NADH-quinone oxidoreductase subunit J</fullName>
        <ecNumber evidence="2">7.1.1.-</ecNumber>
    </recommendedName>
</protein>
<evidence type="ECO:0000256" key="1">
    <source>
        <dbReference type="ARBA" id="ARBA00005698"/>
    </source>
</evidence>
<dbReference type="Gene3D" id="1.20.120.1200">
    <property type="entry name" value="NADH-ubiquinone/plastoquinone oxidoreductase chain 6, subunit NuoJ"/>
    <property type="match status" value="1"/>
</dbReference>
<feature type="transmembrane region" description="Helical" evidence="2">
    <location>
        <begin position="139"/>
        <end position="160"/>
    </location>
</feature>
<evidence type="ECO:0000313" key="4">
    <source>
        <dbReference type="Proteomes" id="UP000662618"/>
    </source>
</evidence>
<dbReference type="GO" id="GO:0005886">
    <property type="term" value="C:plasma membrane"/>
    <property type="evidence" value="ECO:0007669"/>
    <property type="project" value="UniProtKB-SubCell"/>
</dbReference>
<comment type="function">
    <text evidence="2">NDH-1 shuttles electrons from NADH, via FMN and iron-sulfur (Fe-S) centers, to quinones in the respiratory chain. Couples the redox reaction to proton translocation (for every two electrons transferred, four hydrogen ions are translocated across the cytoplasmic membrane), and thus conserves the redox energy in a proton gradient.</text>
</comment>